<organism evidence="2 3">
    <name type="scientific">Frigidibacter mobilis</name>
    <dbReference type="NCBI Taxonomy" id="1335048"/>
    <lineage>
        <taxon>Bacteria</taxon>
        <taxon>Pseudomonadati</taxon>
        <taxon>Pseudomonadota</taxon>
        <taxon>Alphaproteobacteria</taxon>
        <taxon>Rhodobacterales</taxon>
        <taxon>Paracoccaceae</taxon>
        <taxon>Frigidibacter</taxon>
    </lineage>
</organism>
<accession>A0A159Z5N3</accession>
<gene>
    <name evidence="2" type="ORF">AKL17_3333</name>
</gene>
<evidence type="ECO:0000313" key="3">
    <source>
        <dbReference type="Proteomes" id="UP000076128"/>
    </source>
</evidence>
<dbReference type="Proteomes" id="UP000076128">
    <property type="component" value="Chromosome"/>
</dbReference>
<reference evidence="2 3" key="1">
    <citation type="submission" date="2015-09" db="EMBL/GenBank/DDBJ databases">
        <title>Complete genome sequence of Defluviimonas alba cai42t isolated from an oilfield in Xinjiang.</title>
        <authorList>
            <person name="Geng S."/>
            <person name="Pan X."/>
            <person name="Wu X."/>
        </authorList>
    </citation>
    <scope>NUCLEOTIDE SEQUENCE [LARGE SCALE GENOMIC DNA]</scope>
    <source>
        <strain evidence="3">cai42</strain>
    </source>
</reference>
<sequence>MRNIGPLSWLFLNVWFFLFMTRTEFPSLGIFAGLSYTLRDIAGFMLFFQLTLFHGIRLRIKSLLGAILFLLIFLLGNVPDPSLFAFITGFGMLMGLLLGGLYIPQMPGRYSRG</sequence>
<dbReference type="STRING" id="1335048.AKL17_3333"/>
<evidence type="ECO:0000313" key="2">
    <source>
        <dbReference type="EMBL" id="AMY70565.1"/>
    </source>
</evidence>
<dbReference type="AlphaFoldDB" id="A0A159Z5N3"/>
<dbReference type="EMBL" id="CP012661">
    <property type="protein sequence ID" value="AMY70565.1"/>
    <property type="molecule type" value="Genomic_DNA"/>
</dbReference>
<feature type="transmembrane region" description="Helical" evidence="1">
    <location>
        <begin position="84"/>
        <end position="103"/>
    </location>
</feature>
<keyword evidence="1" id="KW-1133">Transmembrane helix</keyword>
<proteinExistence type="predicted"/>
<protein>
    <submittedName>
        <fullName evidence="2">Uncharacterized protein</fullName>
    </submittedName>
</protein>
<dbReference type="RefSeq" id="WP_066815204.1">
    <property type="nucleotide sequence ID" value="NZ_CP012661.1"/>
</dbReference>
<evidence type="ECO:0000256" key="1">
    <source>
        <dbReference type="SAM" id="Phobius"/>
    </source>
</evidence>
<keyword evidence="1" id="KW-0812">Transmembrane</keyword>
<keyword evidence="3" id="KW-1185">Reference proteome</keyword>
<name>A0A159Z5N3_9RHOB</name>
<keyword evidence="1" id="KW-0472">Membrane</keyword>
<dbReference type="KEGG" id="daa:AKL17_3333"/>
<feature type="transmembrane region" description="Helical" evidence="1">
    <location>
        <begin position="60"/>
        <end position="78"/>
    </location>
</feature>